<dbReference type="SUPFAM" id="SSF57850">
    <property type="entry name" value="RING/U-box"/>
    <property type="match status" value="1"/>
</dbReference>
<protein>
    <submittedName>
        <fullName evidence="1">PB1 domain-containing protein</fullName>
    </submittedName>
</protein>
<dbReference type="Pfam" id="PF00564">
    <property type="entry name" value="PB1"/>
    <property type="match status" value="1"/>
</dbReference>
<accession>A0A8R1Z030</accession>
<organism evidence="1 2">
    <name type="scientific">Pristionchus pacificus</name>
    <name type="common">Parasitic nematode worm</name>
    <dbReference type="NCBI Taxonomy" id="54126"/>
    <lineage>
        <taxon>Eukaryota</taxon>
        <taxon>Metazoa</taxon>
        <taxon>Ecdysozoa</taxon>
        <taxon>Nematoda</taxon>
        <taxon>Chromadorea</taxon>
        <taxon>Rhabditida</taxon>
        <taxon>Rhabditina</taxon>
        <taxon>Diplogasteromorpha</taxon>
        <taxon>Diplogasteroidea</taxon>
        <taxon>Neodiplogasteridae</taxon>
        <taxon>Pristionchus</taxon>
    </lineage>
</organism>
<gene>
    <name evidence="1" type="primary">WBGene00280548</name>
</gene>
<keyword evidence="2" id="KW-1185">Reference proteome</keyword>
<dbReference type="Pfam" id="PF25454">
    <property type="entry name" value="zf-C3HC4_IRF-2BP1_2"/>
    <property type="match status" value="1"/>
</dbReference>
<reference evidence="1" key="2">
    <citation type="submission" date="2022-06" db="UniProtKB">
        <authorList>
            <consortium name="EnsemblMetazoa"/>
        </authorList>
    </citation>
    <scope>IDENTIFICATION</scope>
    <source>
        <strain evidence="1">PS312</strain>
    </source>
</reference>
<dbReference type="InterPro" id="IPR000270">
    <property type="entry name" value="PB1_dom"/>
</dbReference>
<dbReference type="InterPro" id="IPR057414">
    <property type="entry name" value="Zf-C3HC4_IRF-2BP1_2"/>
</dbReference>
<dbReference type="AlphaFoldDB" id="A0A454XWL4"/>
<dbReference type="InterPro" id="IPR044882">
    <property type="entry name" value="I2BP1/2_C3HC4-RING_sf"/>
</dbReference>
<dbReference type="Proteomes" id="UP000005239">
    <property type="component" value="Unassembled WGS sequence"/>
</dbReference>
<reference evidence="2" key="1">
    <citation type="journal article" date="2008" name="Nat. Genet.">
        <title>The Pristionchus pacificus genome provides a unique perspective on nematode lifestyle and parasitism.</title>
        <authorList>
            <person name="Dieterich C."/>
            <person name="Clifton S.W."/>
            <person name="Schuster L.N."/>
            <person name="Chinwalla A."/>
            <person name="Delehaunty K."/>
            <person name="Dinkelacker I."/>
            <person name="Fulton L."/>
            <person name="Fulton R."/>
            <person name="Godfrey J."/>
            <person name="Minx P."/>
            <person name="Mitreva M."/>
            <person name="Roeseler W."/>
            <person name="Tian H."/>
            <person name="Witte H."/>
            <person name="Yang S.P."/>
            <person name="Wilson R.K."/>
            <person name="Sommer R.J."/>
        </authorList>
    </citation>
    <scope>NUCLEOTIDE SEQUENCE [LARGE SCALE GENOMIC DNA]</scope>
    <source>
        <strain evidence="2">PS312</strain>
    </source>
</reference>
<dbReference type="EnsemblMetazoa" id="PPA42179.1">
    <property type="protein sequence ID" value="PPA42179.1"/>
    <property type="gene ID" value="WBGene00280548"/>
</dbReference>
<name>A0A454XWL4_PRIPA</name>
<proteinExistence type="predicted"/>
<sequence length="260" mass="29872">MTIISPPVHFELTYKGDIRRFALSGTNEQILSAIRERVAATFGASEKQLNIGWKVIPGTSSLPLCTSDDLSRAIDQSNKSNDQCIKIVVDTAPITAKMLDLCCTLCDEPLEGEYVQCPSSSHHAFCFRCTTIFLWKHAKDQEIYCPSGEECCLDDQPWDFWDATIKEILGDDYEDFVEIRADARETIVEDEGSDESKSFVNPFECPTNSEMDELRERVRRLEENEKMINEREDKLRKRLYEIEMQLRAFGIKNENIEPLH</sequence>
<dbReference type="SMART" id="SM00666">
    <property type="entry name" value="PB1"/>
    <property type="match status" value="1"/>
</dbReference>
<evidence type="ECO:0000313" key="1">
    <source>
        <dbReference type="EnsemblMetazoa" id="PPA42179.1"/>
    </source>
</evidence>
<dbReference type="Gene3D" id="1.10.10.1580">
    <property type="entry name" value="Interferon regulatory factor 2-binding protein"/>
    <property type="match status" value="1"/>
</dbReference>
<dbReference type="OrthoDB" id="10065080at2759"/>
<accession>A0A454XWL4</accession>
<evidence type="ECO:0000313" key="2">
    <source>
        <dbReference type="Proteomes" id="UP000005239"/>
    </source>
</evidence>